<reference evidence="1" key="1">
    <citation type="journal article" date="2014" name="Front. Microbiol.">
        <title>High frequency of phylogenetically diverse reductive dehalogenase-homologous genes in deep subseafloor sedimentary metagenomes.</title>
        <authorList>
            <person name="Kawai M."/>
            <person name="Futagami T."/>
            <person name="Toyoda A."/>
            <person name="Takaki Y."/>
            <person name="Nishi S."/>
            <person name="Hori S."/>
            <person name="Arai W."/>
            <person name="Tsubouchi T."/>
            <person name="Morono Y."/>
            <person name="Uchiyama I."/>
            <person name="Ito T."/>
            <person name="Fujiyama A."/>
            <person name="Inagaki F."/>
            <person name="Takami H."/>
        </authorList>
    </citation>
    <scope>NUCLEOTIDE SEQUENCE</scope>
    <source>
        <strain evidence="1">Expedition CK06-06</strain>
    </source>
</reference>
<dbReference type="PANTHER" id="PTHR11731:SF193">
    <property type="entry name" value="DIPEPTIDYL PEPTIDASE 9"/>
    <property type="match status" value="1"/>
</dbReference>
<dbReference type="EMBL" id="BARS01037615">
    <property type="protein sequence ID" value="GAG14522.1"/>
    <property type="molecule type" value="Genomic_DNA"/>
</dbReference>
<dbReference type="GO" id="GO:0008239">
    <property type="term" value="F:dipeptidyl-peptidase activity"/>
    <property type="evidence" value="ECO:0007669"/>
    <property type="project" value="TreeGrafter"/>
</dbReference>
<organism evidence="1">
    <name type="scientific">marine sediment metagenome</name>
    <dbReference type="NCBI Taxonomy" id="412755"/>
    <lineage>
        <taxon>unclassified sequences</taxon>
        <taxon>metagenomes</taxon>
        <taxon>ecological metagenomes</taxon>
    </lineage>
</organism>
<proteinExistence type="predicted"/>
<dbReference type="GO" id="GO:0006508">
    <property type="term" value="P:proteolysis"/>
    <property type="evidence" value="ECO:0007669"/>
    <property type="project" value="TreeGrafter"/>
</dbReference>
<protein>
    <submittedName>
        <fullName evidence="1">Uncharacterized protein</fullName>
    </submittedName>
</protein>
<dbReference type="Gene3D" id="3.40.50.1820">
    <property type="entry name" value="alpha/beta hydrolase"/>
    <property type="match status" value="1"/>
</dbReference>
<dbReference type="PANTHER" id="PTHR11731">
    <property type="entry name" value="PROTEASE FAMILY S9B,C DIPEPTIDYL-PEPTIDASE IV-RELATED"/>
    <property type="match status" value="1"/>
</dbReference>
<dbReference type="AlphaFoldDB" id="X0VTT2"/>
<dbReference type="InterPro" id="IPR050278">
    <property type="entry name" value="Serine_Prot_S9B/DPPIV"/>
</dbReference>
<dbReference type="SUPFAM" id="SSF53474">
    <property type="entry name" value="alpha/beta-Hydrolases"/>
    <property type="match status" value="1"/>
</dbReference>
<comment type="caution">
    <text evidence="1">The sequence shown here is derived from an EMBL/GenBank/DDBJ whole genome shotgun (WGS) entry which is preliminary data.</text>
</comment>
<gene>
    <name evidence="1" type="ORF">S01H1_57660</name>
</gene>
<sequence length="256" mass="29713">IGLPSTFWNTEYDMPMEPKPPWGFAGWTKGDSSILIYDQYNVWNIEPDGKNPVCLTDGNKEKIRFRIRRLDREEDYIDPAKPIFLTAFGDLTKKSGYYKVKIGEKPVRLIYEDKFISSLQKAKKSEKFIYMSEDYDESPNIYLVGSDFTNPQKLTNINPQQKNFLWGHSELIEFENADGVELEGALFYPANYEPGKKYPMILYIYQKLSQSLHQYVVPSKRGWAYNTTVFSSLGYFVYSPDIIYKVRMPGVSAINC</sequence>
<feature type="non-terminal residue" evidence="1">
    <location>
        <position position="256"/>
    </location>
</feature>
<evidence type="ECO:0000313" key="1">
    <source>
        <dbReference type="EMBL" id="GAG14522.1"/>
    </source>
</evidence>
<accession>X0VTT2</accession>
<dbReference type="InterPro" id="IPR029058">
    <property type="entry name" value="AB_hydrolase_fold"/>
</dbReference>
<feature type="non-terminal residue" evidence="1">
    <location>
        <position position="1"/>
    </location>
</feature>
<name>X0VTT2_9ZZZZ</name>